<sequence>MFISLTKKPTFNKARRGLRISRLCASYLGEGGAEHPMEQEARQRIMAWVVSEVLPHEAQVRSWLRRMIAPDDIEEIIQEAYFRISCLADIAHIQNGRAYFFTTARMLVLERIRRSRIVRLDALTEIEASNIISSEPSPERSVAGRRELARVRRLIEALPERCRQIFELRKIEGLSQREVARRMEVPEHTVENDVARGLKLILHALAEGEQQAEEAFSNAREDERTRDLRRDQ</sequence>
<feature type="compositionally biased region" description="Basic and acidic residues" evidence="5">
    <location>
        <begin position="219"/>
        <end position="232"/>
    </location>
</feature>
<keyword evidence="8" id="KW-1185">Reference proteome</keyword>
<dbReference type="InterPro" id="IPR013325">
    <property type="entry name" value="RNA_pol_sigma_r2"/>
</dbReference>
<reference evidence="7" key="1">
    <citation type="submission" date="2022-05" db="EMBL/GenBank/DDBJ databases">
        <title>Sphingomonas sp. strain MG17 Genome sequencing and assembly.</title>
        <authorList>
            <person name="Kim I."/>
        </authorList>
    </citation>
    <scope>NUCLEOTIDE SEQUENCE</scope>
    <source>
        <strain evidence="7">MG17</strain>
    </source>
</reference>
<accession>A0A9X2KL27</accession>
<dbReference type="EMBL" id="JAMLDX010000003">
    <property type="protein sequence ID" value="MCP3729986.1"/>
    <property type="molecule type" value="Genomic_DNA"/>
</dbReference>
<dbReference type="InterPro" id="IPR039425">
    <property type="entry name" value="RNA_pol_sigma-70-like"/>
</dbReference>
<gene>
    <name evidence="7" type="ORF">M9978_06045</name>
</gene>
<dbReference type="RefSeq" id="WP_254292099.1">
    <property type="nucleotide sequence ID" value="NZ_JAMLDX010000003.1"/>
</dbReference>
<keyword evidence="3" id="KW-0731">Sigma factor</keyword>
<evidence type="ECO:0000256" key="1">
    <source>
        <dbReference type="ARBA" id="ARBA00010641"/>
    </source>
</evidence>
<dbReference type="Proteomes" id="UP001139451">
    <property type="component" value="Unassembled WGS sequence"/>
</dbReference>
<name>A0A9X2KL27_9SPHN</name>
<protein>
    <submittedName>
        <fullName evidence="7">RNA polymerase sigma factor</fullName>
    </submittedName>
</protein>
<organism evidence="7 8">
    <name type="scientific">Sphingomonas tagetis</name>
    <dbReference type="NCBI Taxonomy" id="2949092"/>
    <lineage>
        <taxon>Bacteria</taxon>
        <taxon>Pseudomonadati</taxon>
        <taxon>Pseudomonadota</taxon>
        <taxon>Alphaproteobacteria</taxon>
        <taxon>Sphingomonadales</taxon>
        <taxon>Sphingomonadaceae</taxon>
        <taxon>Sphingomonas</taxon>
    </lineage>
</organism>
<evidence type="ECO:0000256" key="2">
    <source>
        <dbReference type="ARBA" id="ARBA00023015"/>
    </source>
</evidence>
<keyword evidence="4" id="KW-0804">Transcription</keyword>
<dbReference type="InterPro" id="IPR013249">
    <property type="entry name" value="RNA_pol_sigma70_r4_t2"/>
</dbReference>
<keyword evidence="2" id="KW-0805">Transcription regulation</keyword>
<dbReference type="SUPFAM" id="SSF88659">
    <property type="entry name" value="Sigma3 and sigma4 domains of RNA polymerase sigma factors"/>
    <property type="match status" value="1"/>
</dbReference>
<dbReference type="Pfam" id="PF08281">
    <property type="entry name" value="Sigma70_r4_2"/>
    <property type="match status" value="1"/>
</dbReference>
<dbReference type="SUPFAM" id="SSF88946">
    <property type="entry name" value="Sigma2 domain of RNA polymerase sigma factors"/>
    <property type="match status" value="1"/>
</dbReference>
<dbReference type="PANTHER" id="PTHR43133:SF63">
    <property type="entry name" value="RNA POLYMERASE SIGMA FACTOR FECI-RELATED"/>
    <property type="match status" value="1"/>
</dbReference>
<feature type="region of interest" description="Disordered" evidence="5">
    <location>
        <begin position="212"/>
        <end position="232"/>
    </location>
</feature>
<dbReference type="GO" id="GO:0003677">
    <property type="term" value="F:DNA binding"/>
    <property type="evidence" value="ECO:0007669"/>
    <property type="project" value="InterPro"/>
</dbReference>
<evidence type="ECO:0000256" key="4">
    <source>
        <dbReference type="ARBA" id="ARBA00023163"/>
    </source>
</evidence>
<evidence type="ECO:0000313" key="8">
    <source>
        <dbReference type="Proteomes" id="UP001139451"/>
    </source>
</evidence>
<dbReference type="NCBIfam" id="TIGR02937">
    <property type="entry name" value="sigma70-ECF"/>
    <property type="match status" value="1"/>
</dbReference>
<dbReference type="Gene3D" id="1.10.10.10">
    <property type="entry name" value="Winged helix-like DNA-binding domain superfamily/Winged helix DNA-binding domain"/>
    <property type="match status" value="1"/>
</dbReference>
<evidence type="ECO:0000256" key="5">
    <source>
        <dbReference type="SAM" id="MobiDB-lite"/>
    </source>
</evidence>
<feature type="domain" description="RNA polymerase sigma factor 70 region 4 type 2" evidence="6">
    <location>
        <begin position="149"/>
        <end position="200"/>
    </location>
</feature>
<evidence type="ECO:0000313" key="7">
    <source>
        <dbReference type="EMBL" id="MCP3729986.1"/>
    </source>
</evidence>
<proteinExistence type="inferred from homology"/>
<dbReference type="GO" id="GO:0006352">
    <property type="term" value="P:DNA-templated transcription initiation"/>
    <property type="evidence" value="ECO:0007669"/>
    <property type="project" value="InterPro"/>
</dbReference>
<evidence type="ECO:0000259" key="6">
    <source>
        <dbReference type="Pfam" id="PF08281"/>
    </source>
</evidence>
<dbReference type="GO" id="GO:0016987">
    <property type="term" value="F:sigma factor activity"/>
    <property type="evidence" value="ECO:0007669"/>
    <property type="project" value="UniProtKB-KW"/>
</dbReference>
<comment type="similarity">
    <text evidence="1">Belongs to the sigma-70 factor family. ECF subfamily.</text>
</comment>
<dbReference type="AlphaFoldDB" id="A0A9X2KL27"/>
<dbReference type="InterPro" id="IPR013324">
    <property type="entry name" value="RNA_pol_sigma_r3/r4-like"/>
</dbReference>
<evidence type="ECO:0000256" key="3">
    <source>
        <dbReference type="ARBA" id="ARBA00023082"/>
    </source>
</evidence>
<dbReference type="PANTHER" id="PTHR43133">
    <property type="entry name" value="RNA POLYMERASE ECF-TYPE SIGMA FACTO"/>
    <property type="match status" value="1"/>
</dbReference>
<dbReference type="CDD" id="cd06171">
    <property type="entry name" value="Sigma70_r4"/>
    <property type="match status" value="1"/>
</dbReference>
<dbReference type="InterPro" id="IPR014284">
    <property type="entry name" value="RNA_pol_sigma-70_dom"/>
</dbReference>
<comment type="caution">
    <text evidence="7">The sequence shown here is derived from an EMBL/GenBank/DDBJ whole genome shotgun (WGS) entry which is preliminary data.</text>
</comment>
<dbReference type="Gene3D" id="1.10.1740.10">
    <property type="match status" value="1"/>
</dbReference>
<dbReference type="InterPro" id="IPR036388">
    <property type="entry name" value="WH-like_DNA-bd_sf"/>
</dbReference>